<geneLocation type="plasmid" evidence="3">
    <name>pLRSA417</name>
</geneLocation>
<feature type="transmembrane region" description="Helical" evidence="2">
    <location>
        <begin position="12"/>
        <end position="32"/>
    </location>
</feature>
<accession>A0A0C5BVQ6</accession>
<reference evidence="3" key="1">
    <citation type="journal article" date="2015" name="Antimicrob. Agents Chemother.">
        <title>Dissemination of the Same cfr-Carrying Plasmid among Methicillin-Resistant Staphylococcus aureus and Coagulase-Negative Staphylococcal Isolates in China.</title>
        <authorList>
            <person name="Cai J.C."/>
            <person name="Hu Y.Y."/>
            <person name="Zhou H.W."/>
            <person name="Chen G.X."/>
            <person name="Zhang R."/>
        </authorList>
    </citation>
    <scope>NUCLEOTIDE SEQUENCE</scope>
    <source>
        <strain evidence="3">417</strain>
        <plasmid evidence="3">pLRSA417</plasmid>
    </source>
</reference>
<protein>
    <submittedName>
        <fullName evidence="3">Uncharacterized protein</fullName>
    </submittedName>
</protein>
<evidence type="ECO:0000256" key="2">
    <source>
        <dbReference type="SAM" id="Phobius"/>
    </source>
</evidence>
<proteinExistence type="predicted"/>
<dbReference type="AlphaFoldDB" id="A0A0C5BVQ6"/>
<evidence type="ECO:0000256" key="1">
    <source>
        <dbReference type="SAM" id="Coils"/>
    </source>
</evidence>
<feature type="transmembrane region" description="Helical" evidence="2">
    <location>
        <begin position="38"/>
        <end position="57"/>
    </location>
</feature>
<sequence length="278" mass="32965">MKLGDKNLDFKLLYYVIKMIPIDTIVSILGLFATFGGALVGALVGAFIAGLFTLKAINKDLEERKQTAEKDKEENRQREEKKIKTRLLFEMDNLIMFNHEIAENIYLDDKLKRIKFLKNFVLYDKMNTINLTLSELEKFRYLLKHNYLSYEDKEEEIYKKFLEVYDSDISIDLPSDKIKKVKSFLDNTKNEGEMCWHVDKNSILRLKDFNNNLQELSHLIYVLSTEELNVLYGIKQTIKIMLENAEETERDFFYMVDKYYFLHNILINQLNVMCKNIL</sequence>
<keyword evidence="2" id="KW-0812">Transmembrane</keyword>
<organism evidence="3">
    <name type="scientific">Staphylococcus aureus</name>
    <dbReference type="NCBI Taxonomy" id="1280"/>
    <lineage>
        <taxon>Bacteria</taxon>
        <taxon>Bacillati</taxon>
        <taxon>Bacillota</taxon>
        <taxon>Bacilli</taxon>
        <taxon>Bacillales</taxon>
        <taxon>Staphylococcaceae</taxon>
        <taxon>Staphylococcus</taxon>
    </lineage>
</organism>
<feature type="coiled-coil region" evidence="1">
    <location>
        <begin position="51"/>
        <end position="81"/>
    </location>
</feature>
<dbReference type="EMBL" id="KJ922127">
    <property type="protein sequence ID" value="AJM87300.1"/>
    <property type="molecule type" value="Genomic_DNA"/>
</dbReference>
<keyword evidence="1" id="KW-0175">Coiled coil</keyword>
<keyword evidence="2" id="KW-1133">Transmembrane helix</keyword>
<evidence type="ECO:0000313" key="3">
    <source>
        <dbReference type="EMBL" id="AJM87300.1"/>
    </source>
</evidence>
<name>A0A0C5BVQ6_STAAU</name>
<keyword evidence="3" id="KW-0614">Plasmid</keyword>
<keyword evidence="2" id="KW-0472">Membrane</keyword>